<gene>
    <name evidence="1" type="ORF">LTS18_004149</name>
</gene>
<proteinExistence type="predicted"/>
<dbReference type="EMBL" id="JAWDJW010007314">
    <property type="protein sequence ID" value="KAK3062389.1"/>
    <property type="molecule type" value="Genomic_DNA"/>
</dbReference>
<keyword evidence="2" id="KW-1185">Reference proteome</keyword>
<evidence type="ECO:0000313" key="1">
    <source>
        <dbReference type="EMBL" id="KAK3062389.1"/>
    </source>
</evidence>
<reference evidence="1" key="1">
    <citation type="submission" date="2024-09" db="EMBL/GenBank/DDBJ databases">
        <title>Black Yeasts Isolated from many extreme environments.</title>
        <authorList>
            <person name="Coleine C."/>
            <person name="Stajich J.E."/>
            <person name="Selbmann L."/>
        </authorList>
    </citation>
    <scope>NUCLEOTIDE SEQUENCE</scope>
    <source>
        <strain evidence="1">CCFEE 5737</strain>
    </source>
</reference>
<comment type="caution">
    <text evidence="1">The sequence shown here is derived from an EMBL/GenBank/DDBJ whole genome shotgun (WGS) entry which is preliminary data.</text>
</comment>
<sequence>MVNTISSFRDASSGQPKKKRPRLAFINQSGPTLEGDGLRQVKSHVMQEYARSRKLRQKNRIPDRTGAHARWERDADGSEDDMVTGHVQILDPRILVSTTSSAWCSARALEDFIEPAEHGHTSMPDCGPENLRQTITELIGDPGDASTWYSEQQCKRRRRQSPRDGYVASSMHHTKDPQPPRDINKMLYMADAYLRQLSYQETLAEHFAIYQKNNQTIGKTWCFDLSRSELVVFATCLLFHTFVSGESVVTEKEALFWRGRTLRWLQDEIESSKGTVPDTTVCAGLSICASEIASQSATVYVHLRGLEKMIQMRGGYTEPDMECTDFRPSILRILDTSQAICSNSEPLCSFLSDEPRLRVYSAAEAHDDYWNSSPLQMNGGFQFMSEHTELSHSLSSILLDAFHLTELRLTRSADASSSNSQQCPDPSTMIGSVHSRLEHFSAVKPALDDPAMVLLTECCRLAAWIHYRVCAEGTPHLDPVNEQDVRTLALIMHKMTASVWMRMPYVYLWM</sequence>
<name>A0ACC3D6B6_9PEZI</name>
<organism evidence="1 2">
    <name type="scientific">Coniosporium uncinatum</name>
    <dbReference type="NCBI Taxonomy" id="93489"/>
    <lineage>
        <taxon>Eukaryota</taxon>
        <taxon>Fungi</taxon>
        <taxon>Dikarya</taxon>
        <taxon>Ascomycota</taxon>
        <taxon>Pezizomycotina</taxon>
        <taxon>Dothideomycetes</taxon>
        <taxon>Dothideomycetes incertae sedis</taxon>
        <taxon>Coniosporium</taxon>
    </lineage>
</organism>
<evidence type="ECO:0000313" key="2">
    <source>
        <dbReference type="Proteomes" id="UP001186974"/>
    </source>
</evidence>
<protein>
    <submittedName>
        <fullName evidence="1">Uncharacterized protein</fullName>
    </submittedName>
</protein>
<accession>A0ACC3D6B6</accession>
<dbReference type="Proteomes" id="UP001186974">
    <property type="component" value="Unassembled WGS sequence"/>
</dbReference>